<dbReference type="SUPFAM" id="SSF53335">
    <property type="entry name" value="S-adenosyl-L-methionine-dependent methyltransferases"/>
    <property type="match status" value="1"/>
</dbReference>
<reference evidence="1 2" key="1">
    <citation type="submission" date="2016-10" db="EMBL/GenBank/DDBJ databases">
        <authorList>
            <person name="de Groot N.N."/>
        </authorList>
    </citation>
    <scope>NUCLEOTIDE SEQUENCE [LARGE SCALE GENOMIC DNA]</scope>
    <source>
        <strain evidence="1 2">CPCC 202699</strain>
    </source>
</reference>
<dbReference type="Pfam" id="PF04672">
    <property type="entry name" value="Methyltransf_19"/>
    <property type="match status" value="1"/>
</dbReference>
<name>A0A1H2ZZN6_9PSEU</name>
<evidence type="ECO:0000313" key="2">
    <source>
        <dbReference type="Proteomes" id="UP000199515"/>
    </source>
</evidence>
<protein>
    <submittedName>
        <fullName evidence="1">S-adenosyl methyltransferase</fullName>
    </submittedName>
</protein>
<dbReference type="Proteomes" id="UP000199515">
    <property type="component" value="Unassembled WGS sequence"/>
</dbReference>
<dbReference type="GO" id="GO:0008168">
    <property type="term" value="F:methyltransferase activity"/>
    <property type="evidence" value="ECO:0007669"/>
    <property type="project" value="UniProtKB-KW"/>
</dbReference>
<dbReference type="InterPro" id="IPR029063">
    <property type="entry name" value="SAM-dependent_MTases_sf"/>
</dbReference>
<dbReference type="EMBL" id="FNON01000002">
    <property type="protein sequence ID" value="SDX22394.1"/>
    <property type="molecule type" value="Genomic_DNA"/>
</dbReference>
<organism evidence="1 2">
    <name type="scientific">Amycolatopsis xylanica</name>
    <dbReference type="NCBI Taxonomy" id="589385"/>
    <lineage>
        <taxon>Bacteria</taxon>
        <taxon>Bacillati</taxon>
        <taxon>Actinomycetota</taxon>
        <taxon>Actinomycetes</taxon>
        <taxon>Pseudonocardiales</taxon>
        <taxon>Pseudonocardiaceae</taxon>
        <taxon>Amycolatopsis</taxon>
    </lineage>
</organism>
<gene>
    <name evidence="1" type="ORF">SAMN05421504_102719</name>
</gene>
<dbReference type="InterPro" id="IPR006764">
    <property type="entry name" value="SAM_dep_MeTrfase_SAV2177_type"/>
</dbReference>
<dbReference type="STRING" id="589385.SAMN05421504_102719"/>
<keyword evidence="1" id="KW-0489">Methyltransferase</keyword>
<dbReference type="AlphaFoldDB" id="A0A1H2ZZN6"/>
<accession>A0A1H2ZZN6</accession>
<evidence type="ECO:0000313" key="1">
    <source>
        <dbReference type="EMBL" id="SDX22394.1"/>
    </source>
</evidence>
<dbReference type="RefSeq" id="WP_425425979.1">
    <property type="nucleotide sequence ID" value="NZ_FNON01000002.1"/>
</dbReference>
<proteinExistence type="predicted"/>
<dbReference type="GO" id="GO:0032259">
    <property type="term" value="P:methylation"/>
    <property type="evidence" value="ECO:0007669"/>
    <property type="project" value="UniProtKB-KW"/>
</dbReference>
<dbReference type="PIRSF" id="PIRSF017393">
    <property type="entry name" value="MTase_SAV2177"/>
    <property type="match status" value="1"/>
</dbReference>
<keyword evidence="1" id="KW-0808">Transferase</keyword>
<sequence>MTSPADFDRPSIARVFDALVGGHEHREADREVLRQILELAPEALVMARELRHWLKRAVRFLADQVGIEQFIDLGSGFPTSENTHTIAHRYSPHAQVVYVDNDPVVQERGRQLLGENDFTHIAGNDLTRPQETLDDPGVTAHIDLRRPVGLILCAIIHHIEDLAQAQEIVRTYVDALAPGSYLVLAHQFNPGDGSESSDVAQSLQDRFTGTGLDTLYRTRAEIASFFAGLELVEPGLVYPHEWWPDGPRFMPLSPCNFTTLAGVGRKP</sequence>
<dbReference type="Gene3D" id="3.40.50.150">
    <property type="entry name" value="Vaccinia Virus protein VP39"/>
    <property type="match status" value="1"/>
</dbReference>
<keyword evidence="2" id="KW-1185">Reference proteome</keyword>